<dbReference type="Proteomes" id="UP000052015">
    <property type="component" value="Unassembled WGS sequence"/>
</dbReference>
<dbReference type="GO" id="GO:0043093">
    <property type="term" value="P:FtsZ-dependent cytokinesis"/>
    <property type="evidence" value="ECO:0007669"/>
    <property type="project" value="UniProtKB-UniRule"/>
</dbReference>
<keyword evidence="5" id="KW-0963">Cytoplasm</keyword>
<comment type="similarity">
    <text evidence="5">Belongs to the SepF family.</text>
</comment>
<dbReference type="PANTHER" id="PTHR35798:SF1">
    <property type="entry name" value="CELL DIVISION PROTEIN SEPF"/>
    <property type="match status" value="1"/>
</dbReference>
<accession>A0A0R3JSS1</accession>
<evidence type="ECO:0000256" key="4">
    <source>
        <dbReference type="ARBA" id="ARBA00044936"/>
    </source>
</evidence>
<evidence type="ECO:0000256" key="5">
    <source>
        <dbReference type="HAMAP-Rule" id="MF_01197"/>
    </source>
</evidence>
<evidence type="ECO:0000313" key="6">
    <source>
        <dbReference type="EMBL" id="KRQ86561.1"/>
    </source>
</evidence>
<dbReference type="GO" id="GO:0000917">
    <property type="term" value="P:division septum assembly"/>
    <property type="evidence" value="ECO:0007669"/>
    <property type="project" value="UniProtKB-KW"/>
</dbReference>
<keyword evidence="1 5" id="KW-0132">Cell division</keyword>
<keyword evidence="3 5" id="KW-0131">Cell cycle</keyword>
<dbReference type="OrthoDB" id="9815206at2"/>
<dbReference type="HAMAP" id="MF_01197">
    <property type="entry name" value="SepF"/>
    <property type="match status" value="1"/>
</dbReference>
<proteinExistence type="inferred from homology"/>
<dbReference type="GO" id="GO:0005737">
    <property type="term" value="C:cytoplasm"/>
    <property type="evidence" value="ECO:0007669"/>
    <property type="project" value="UniProtKB-SubCell"/>
</dbReference>
<dbReference type="PANTHER" id="PTHR35798">
    <property type="entry name" value="CELL DIVISION PROTEIN SEPF"/>
    <property type="match status" value="1"/>
</dbReference>
<comment type="function">
    <text evidence="4 5">Cell division protein that is part of the divisome complex and is recruited early to the Z-ring. Probably stimulates Z-ring formation, perhaps through the cross-linking of FtsZ protofilaments. Its function overlaps with FtsA.</text>
</comment>
<gene>
    <name evidence="5 6" type="primary">sepF</name>
    <name evidence="6" type="ORF">ABG79_01544</name>
</gene>
<dbReference type="InterPro" id="IPR023052">
    <property type="entry name" value="Cell_div_SepF"/>
</dbReference>
<dbReference type="RefSeq" id="WP_057978785.1">
    <property type="nucleotide sequence ID" value="NZ_LKHP01000008.1"/>
</dbReference>
<dbReference type="EMBL" id="LKHP01000008">
    <property type="protein sequence ID" value="KRQ86561.1"/>
    <property type="molecule type" value="Genomic_DNA"/>
</dbReference>
<dbReference type="Pfam" id="PF04472">
    <property type="entry name" value="SepF"/>
    <property type="match status" value="1"/>
</dbReference>
<name>A0A0R3JSS1_CALMK</name>
<dbReference type="InterPro" id="IPR007561">
    <property type="entry name" value="Cell_div_SepF/SepF-rel"/>
</dbReference>
<evidence type="ECO:0000256" key="2">
    <source>
        <dbReference type="ARBA" id="ARBA00023210"/>
    </source>
</evidence>
<reference evidence="6 7" key="1">
    <citation type="submission" date="2015-09" db="EMBL/GenBank/DDBJ databases">
        <title>Draft genome sequence of a Caloramator mitchellensis, a moderate thermophile from the Great Artesian Basin of Australia.</title>
        <authorList>
            <person name="Patel B.K."/>
        </authorList>
    </citation>
    <scope>NUCLEOTIDE SEQUENCE [LARGE SCALE GENOMIC DNA]</scope>
    <source>
        <strain evidence="6 7">VF08</strain>
    </source>
</reference>
<comment type="subunit">
    <text evidence="5">Homodimer. Interacts with FtsZ.</text>
</comment>
<keyword evidence="7" id="KW-1185">Reference proteome</keyword>
<protein>
    <recommendedName>
        <fullName evidence="5">Cell division protein SepF</fullName>
    </recommendedName>
</protein>
<keyword evidence="2 5" id="KW-0717">Septation</keyword>
<organism evidence="6 7">
    <name type="scientific">Caloramator mitchellensis</name>
    <dbReference type="NCBI Taxonomy" id="908809"/>
    <lineage>
        <taxon>Bacteria</taxon>
        <taxon>Bacillati</taxon>
        <taxon>Bacillota</taxon>
        <taxon>Clostridia</taxon>
        <taxon>Eubacteriales</taxon>
        <taxon>Clostridiaceae</taxon>
        <taxon>Caloramator</taxon>
    </lineage>
</organism>
<dbReference type="Gene3D" id="3.30.110.150">
    <property type="entry name" value="SepF-like protein"/>
    <property type="match status" value="1"/>
</dbReference>
<comment type="subcellular location">
    <subcellularLocation>
        <location evidence="5">Cytoplasm</location>
    </subcellularLocation>
    <text evidence="5">Localizes to the division site, in a FtsZ-dependent manner.</text>
</comment>
<evidence type="ECO:0000313" key="7">
    <source>
        <dbReference type="Proteomes" id="UP000052015"/>
    </source>
</evidence>
<evidence type="ECO:0000256" key="3">
    <source>
        <dbReference type="ARBA" id="ARBA00023306"/>
    </source>
</evidence>
<sequence length="144" mass="16310">MSNKILRPFNKVMGVLGLSEEEDFEIEEQEEELDIEPVHNNRNNNKVVSIKTSFPKVLLKKPQDLEDTIDIIEAIKAKRIAILNMVSLEHALAQRMLDIIVGACYALNGDIQEIAKSVYLVVPDAVEITNELREHLDKNAFISL</sequence>
<dbReference type="AlphaFoldDB" id="A0A0R3JSS1"/>
<evidence type="ECO:0000256" key="1">
    <source>
        <dbReference type="ARBA" id="ARBA00022618"/>
    </source>
</evidence>
<dbReference type="InterPro" id="IPR038594">
    <property type="entry name" value="SepF-like_sf"/>
</dbReference>
<comment type="caution">
    <text evidence="6">The sequence shown here is derived from an EMBL/GenBank/DDBJ whole genome shotgun (WGS) entry which is preliminary data.</text>
</comment>
<dbReference type="STRING" id="908809.ABG79_01544"/>